<comment type="similarity">
    <text evidence="6">Belongs to the eukaryotic ribosomal protein eS31 family.</text>
</comment>
<feature type="binding site" evidence="6">
    <location>
        <position position="34"/>
    </location>
    <ligand>
        <name>Zn(2+)</name>
        <dbReference type="ChEBI" id="CHEBI:29105"/>
    </ligand>
</feature>
<dbReference type="AlphaFoldDB" id="A0A133U336"/>
<feature type="binding site" evidence="6">
    <location>
        <position position="16"/>
    </location>
    <ligand>
        <name>Zn(2+)</name>
        <dbReference type="ChEBI" id="CHEBI:29105"/>
    </ligand>
</feature>
<evidence type="ECO:0000256" key="4">
    <source>
        <dbReference type="ARBA" id="ARBA00022980"/>
    </source>
</evidence>
<proteinExistence type="inferred from homology"/>
<organism evidence="8 9">
    <name type="scientific">candidate division MSBL1 archaeon SCGC-AAA259D14</name>
    <dbReference type="NCBI Taxonomy" id="1698261"/>
    <lineage>
        <taxon>Archaea</taxon>
        <taxon>Methanobacteriati</taxon>
        <taxon>Methanobacteriota</taxon>
        <taxon>candidate division MSBL1</taxon>
    </lineage>
</organism>
<dbReference type="NCBIfam" id="NF001669">
    <property type="entry name" value="PRK00432.1"/>
    <property type="match status" value="1"/>
</dbReference>
<evidence type="ECO:0000256" key="2">
    <source>
        <dbReference type="ARBA" id="ARBA00022771"/>
    </source>
</evidence>
<sequence length="47" mass="5308">MYKVENGEVERLRKTCPRCGPGIFLANHDERLACGKCGYTEFKKTTG</sequence>
<evidence type="ECO:0000259" key="7">
    <source>
        <dbReference type="SMART" id="SM01402"/>
    </source>
</evidence>
<evidence type="ECO:0000313" key="8">
    <source>
        <dbReference type="EMBL" id="KXA88596.1"/>
    </source>
</evidence>
<dbReference type="Proteomes" id="UP000070589">
    <property type="component" value="Unassembled WGS sequence"/>
</dbReference>
<accession>A0A133U336</accession>
<keyword evidence="2 6" id="KW-0863">Zinc-finger</keyword>
<dbReference type="GO" id="GO:0008270">
    <property type="term" value="F:zinc ion binding"/>
    <property type="evidence" value="ECO:0007669"/>
    <property type="project" value="UniProtKB-UniRule"/>
</dbReference>
<comment type="cofactor">
    <cofactor evidence="6">
        <name>Zn(2+)</name>
        <dbReference type="ChEBI" id="CHEBI:29105"/>
    </cofactor>
    <text evidence="6">Binds 1 zinc ion per subunit.</text>
</comment>
<dbReference type="GO" id="GO:1990904">
    <property type="term" value="C:ribonucleoprotein complex"/>
    <property type="evidence" value="ECO:0007669"/>
    <property type="project" value="UniProtKB-KW"/>
</dbReference>
<comment type="caution">
    <text evidence="6">Lacks conserved residue(s) required for the propagation of feature annotation.</text>
</comment>
<protein>
    <recommendedName>
        <fullName evidence="6">Small ribosomal subunit protein eS31</fullName>
    </recommendedName>
</protein>
<dbReference type="InterPro" id="IPR011332">
    <property type="entry name" value="Ribosomal_zn-bd"/>
</dbReference>
<feature type="binding site" evidence="6">
    <location>
        <position position="19"/>
    </location>
    <ligand>
        <name>Zn(2+)</name>
        <dbReference type="ChEBI" id="CHEBI:29105"/>
    </ligand>
</feature>
<keyword evidence="5 6" id="KW-0687">Ribonucleoprotein</keyword>
<keyword evidence="3 6" id="KW-0862">Zinc</keyword>
<evidence type="ECO:0000256" key="3">
    <source>
        <dbReference type="ARBA" id="ARBA00022833"/>
    </source>
</evidence>
<comment type="subunit">
    <text evidence="6">Part of the 30S ribosomal subunit.</text>
</comment>
<evidence type="ECO:0000256" key="5">
    <source>
        <dbReference type="ARBA" id="ARBA00023274"/>
    </source>
</evidence>
<keyword evidence="1 6" id="KW-0479">Metal-binding</keyword>
<keyword evidence="4 6" id="KW-0689">Ribosomal protein</keyword>
<comment type="caution">
    <text evidence="8">The sequence shown here is derived from an EMBL/GenBank/DDBJ whole genome shotgun (WGS) entry which is preliminary data.</text>
</comment>
<dbReference type="GO" id="GO:0005840">
    <property type="term" value="C:ribosome"/>
    <property type="evidence" value="ECO:0007669"/>
    <property type="project" value="UniProtKB-KW"/>
</dbReference>
<dbReference type="InterPro" id="IPR022845">
    <property type="entry name" value="Ribosomal_eS31_arc"/>
</dbReference>
<dbReference type="GO" id="GO:0006412">
    <property type="term" value="P:translation"/>
    <property type="evidence" value="ECO:0007669"/>
    <property type="project" value="UniProtKB-UniRule"/>
</dbReference>
<dbReference type="EMBL" id="LHXL01000101">
    <property type="protein sequence ID" value="KXA88596.1"/>
    <property type="molecule type" value="Genomic_DNA"/>
</dbReference>
<dbReference type="SMART" id="SM01402">
    <property type="entry name" value="Ribosomal_S27"/>
    <property type="match status" value="1"/>
</dbReference>
<evidence type="ECO:0000256" key="6">
    <source>
        <dbReference type="HAMAP-Rule" id="MF_00777"/>
    </source>
</evidence>
<evidence type="ECO:0000256" key="1">
    <source>
        <dbReference type="ARBA" id="ARBA00022723"/>
    </source>
</evidence>
<dbReference type="GO" id="GO:0003735">
    <property type="term" value="F:structural constituent of ribosome"/>
    <property type="evidence" value="ECO:0007669"/>
    <property type="project" value="InterPro"/>
</dbReference>
<dbReference type="Pfam" id="PF01599">
    <property type="entry name" value="Ribosomal_S27"/>
    <property type="match status" value="1"/>
</dbReference>
<dbReference type="Gene3D" id="6.20.50.180">
    <property type="match status" value="1"/>
</dbReference>
<reference evidence="8 9" key="1">
    <citation type="journal article" date="2016" name="Sci. Rep.">
        <title>Metabolic traits of an uncultured archaeal lineage -MSBL1- from brine pools of the Red Sea.</title>
        <authorList>
            <person name="Mwirichia R."/>
            <person name="Alam I."/>
            <person name="Rashid M."/>
            <person name="Vinu M."/>
            <person name="Ba-Alawi W."/>
            <person name="Anthony Kamau A."/>
            <person name="Kamanda Ngugi D."/>
            <person name="Goker M."/>
            <person name="Klenk H.P."/>
            <person name="Bajic V."/>
            <person name="Stingl U."/>
        </authorList>
    </citation>
    <scope>NUCLEOTIDE SEQUENCE [LARGE SCALE GENOMIC DNA]</scope>
    <source>
        <strain evidence="8">SCGC-AAA259D14</strain>
    </source>
</reference>
<name>A0A133U336_9EURY</name>
<keyword evidence="9" id="KW-1185">Reference proteome</keyword>
<dbReference type="PATRIC" id="fig|1698261.3.peg.126"/>
<evidence type="ECO:0000313" key="9">
    <source>
        <dbReference type="Proteomes" id="UP000070589"/>
    </source>
</evidence>
<dbReference type="InterPro" id="IPR002906">
    <property type="entry name" value="Ribosomal_eS31"/>
</dbReference>
<feature type="binding site" evidence="6">
    <location>
        <position position="37"/>
    </location>
    <ligand>
        <name>Zn(2+)</name>
        <dbReference type="ChEBI" id="CHEBI:29105"/>
    </ligand>
</feature>
<gene>
    <name evidence="6" type="primary">rps27ae</name>
    <name evidence="8" type="ORF">AKJ62_04855</name>
</gene>
<dbReference type="HAMAP" id="MF_00777">
    <property type="entry name" value="Ribosomal_eS31"/>
    <property type="match status" value="1"/>
</dbReference>
<feature type="domain" description="Small ribosomal subunit protein eS31" evidence="7">
    <location>
        <begin position="1"/>
        <end position="40"/>
    </location>
</feature>
<dbReference type="SUPFAM" id="SSF57829">
    <property type="entry name" value="Zn-binding ribosomal proteins"/>
    <property type="match status" value="1"/>
</dbReference>